<comment type="caution">
    <text evidence="3">The sequence shown here is derived from an EMBL/GenBank/DDBJ whole genome shotgun (WGS) entry which is preliminary data.</text>
</comment>
<feature type="region of interest" description="Disordered" evidence="1">
    <location>
        <begin position="1"/>
        <end position="107"/>
    </location>
</feature>
<evidence type="ECO:0000313" key="4">
    <source>
        <dbReference type="Proteomes" id="UP000683360"/>
    </source>
</evidence>
<name>A0A8S3R4B9_MYTED</name>
<feature type="region of interest" description="Disordered" evidence="1">
    <location>
        <begin position="124"/>
        <end position="143"/>
    </location>
</feature>
<dbReference type="AlphaFoldDB" id="A0A8S3R4B9"/>
<feature type="compositionally biased region" description="Polar residues" evidence="1">
    <location>
        <begin position="65"/>
        <end position="96"/>
    </location>
</feature>
<evidence type="ECO:0000256" key="1">
    <source>
        <dbReference type="SAM" id="MobiDB-lite"/>
    </source>
</evidence>
<feature type="compositionally biased region" description="Polar residues" evidence="1">
    <location>
        <begin position="8"/>
        <end position="22"/>
    </location>
</feature>
<dbReference type="Pfam" id="PF13349">
    <property type="entry name" value="DUF4097"/>
    <property type="match status" value="1"/>
</dbReference>
<gene>
    <name evidence="3" type="ORF">MEDL_14607</name>
</gene>
<keyword evidence="4" id="KW-1185">Reference proteome</keyword>
<feature type="compositionally biased region" description="Polar residues" evidence="1">
    <location>
        <begin position="36"/>
        <end position="51"/>
    </location>
</feature>
<dbReference type="EMBL" id="CAJPWZ010000728">
    <property type="protein sequence ID" value="CAG2199920.1"/>
    <property type="molecule type" value="Genomic_DNA"/>
</dbReference>
<reference evidence="3" key="1">
    <citation type="submission" date="2021-03" db="EMBL/GenBank/DDBJ databases">
        <authorList>
            <person name="Bekaert M."/>
        </authorList>
    </citation>
    <scope>NUCLEOTIDE SEQUENCE</scope>
</reference>
<evidence type="ECO:0000259" key="2">
    <source>
        <dbReference type="Pfam" id="PF13349"/>
    </source>
</evidence>
<accession>A0A8S3R4B9</accession>
<feature type="domain" description="DUF4097" evidence="2">
    <location>
        <begin position="3"/>
        <end position="107"/>
    </location>
</feature>
<organism evidence="3 4">
    <name type="scientific">Mytilus edulis</name>
    <name type="common">Blue mussel</name>
    <dbReference type="NCBI Taxonomy" id="6550"/>
    <lineage>
        <taxon>Eukaryota</taxon>
        <taxon>Metazoa</taxon>
        <taxon>Spiralia</taxon>
        <taxon>Lophotrochozoa</taxon>
        <taxon>Mollusca</taxon>
        <taxon>Bivalvia</taxon>
        <taxon>Autobranchia</taxon>
        <taxon>Pteriomorphia</taxon>
        <taxon>Mytilida</taxon>
        <taxon>Mytiloidea</taxon>
        <taxon>Mytilidae</taxon>
        <taxon>Mytilinae</taxon>
        <taxon>Mytilus</taxon>
    </lineage>
</organism>
<dbReference type="OrthoDB" id="8964326at2759"/>
<proteinExistence type="predicted"/>
<protein>
    <recommendedName>
        <fullName evidence="2">DUF4097 domain-containing protein</fullName>
    </recommendedName>
</protein>
<dbReference type="InterPro" id="IPR025164">
    <property type="entry name" value="Toastrack_DUF4097"/>
</dbReference>
<evidence type="ECO:0000313" key="3">
    <source>
        <dbReference type="EMBL" id="CAG2199920.1"/>
    </source>
</evidence>
<sequence length="265" mass="28740">MLQKETVPVNQSDGDVPVSQTDGDVPVSLKDGDVHISQSPTDGDVLVSQTDGDVHISLSVGDVPVSQSYGDVPVSQSDGDVPVSQSDGDVPVSQSDGDIPFSLSDGDNPISLADYDVCVSQSDKVPISESGGDGPFSQSDSSSVSENQMMDLFRFISMEGSDGEKIKQEEQEKTSVEEPSVILQSHSNTDKEADDQQLTGNILHDCDICDLETTRRILPYLPTWNLGHDVCLDAPIKLYNWIPYSVMMSRDVFVTFEHLVNDRIS</sequence>
<dbReference type="Proteomes" id="UP000683360">
    <property type="component" value="Unassembled WGS sequence"/>
</dbReference>